<sequence length="43" mass="4681">MKNGIFIPASVVRLAVGALAVAVTAIVVAELPEAWRYYKMETM</sequence>
<gene>
    <name evidence="2" type="ORF">QCN29_18985</name>
</gene>
<accession>A0ABT6HQ44</accession>
<name>A0ABT6HQ44_9ACTN</name>
<dbReference type="Proteomes" id="UP001223144">
    <property type="component" value="Unassembled WGS sequence"/>
</dbReference>
<dbReference type="InterPro" id="IPR054188">
    <property type="entry name" value="DUF6893"/>
</dbReference>
<feature type="transmembrane region" description="Helical" evidence="1">
    <location>
        <begin position="6"/>
        <end position="29"/>
    </location>
</feature>
<evidence type="ECO:0000313" key="3">
    <source>
        <dbReference type="Proteomes" id="UP001223144"/>
    </source>
</evidence>
<keyword evidence="3" id="KW-1185">Reference proteome</keyword>
<comment type="caution">
    <text evidence="2">The sequence shown here is derived from an EMBL/GenBank/DDBJ whole genome shotgun (WGS) entry which is preliminary data.</text>
</comment>
<keyword evidence="1" id="KW-0812">Transmembrane</keyword>
<dbReference type="Pfam" id="PF21833">
    <property type="entry name" value="DUF6893"/>
    <property type="match status" value="1"/>
</dbReference>
<proteinExistence type="predicted"/>
<reference evidence="2 3" key="1">
    <citation type="submission" date="2023-04" db="EMBL/GenBank/DDBJ databases">
        <title>Streptomyces chengmaiensis sp. nov. isolated from the stem of mangrove plant in Hainan.</title>
        <authorList>
            <person name="Huang X."/>
            <person name="Zhou S."/>
            <person name="Chu X."/>
            <person name="Xie Y."/>
            <person name="Lin Y."/>
        </authorList>
    </citation>
    <scope>NUCLEOTIDE SEQUENCE [LARGE SCALE GENOMIC DNA]</scope>
    <source>
        <strain evidence="2 3">HNM0663</strain>
    </source>
</reference>
<keyword evidence="1" id="KW-1133">Transmembrane helix</keyword>
<evidence type="ECO:0000313" key="2">
    <source>
        <dbReference type="EMBL" id="MDH2390839.1"/>
    </source>
</evidence>
<evidence type="ECO:0000256" key="1">
    <source>
        <dbReference type="SAM" id="Phobius"/>
    </source>
</evidence>
<keyword evidence="1" id="KW-0472">Membrane</keyword>
<organism evidence="2 3">
    <name type="scientific">Streptomyces chengmaiensis</name>
    <dbReference type="NCBI Taxonomy" id="3040919"/>
    <lineage>
        <taxon>Bacteria</taxon>
        <taxon>Bacillati</taxon>
        <taxon>Actinomycetota</taxon>
        <taxon>Actinomycetes</taxon>
        <taxon>Kitasatosporales</taxon>
        <taxon>Streptomycetaceae</taxon>
        <taxon>Streptomyces</taxon>
    </lineage>
</organism>
<dbReference type="RefSeq" id="WP_275674556.1">
    <property type="nucleotide sequence ID" value="NZ_JARWBG010000021.1"/>
</dbReference>
<dbReference type="EMBL" id="JARWBG010000021">
    <property type="protein sequence ID" value="MDH2390839.1"/>
    <property type="molecule type" value="Genomic_DNA"/>
</dbReference>
<protein>
    <submittedName>
        <fullName evidence="2">Uncharacterized protein</fullName>
    </submittedName>
</protein>